<keyword evidence="3" id="KW-1185">Reference proteome</keyword>
<feature type="signal peptide" evidence="1">
    <location>
        <begin position="1"/>
        <end position="19"/>
    </location>
</feature>
<reference evidence="2" key="1">
    <citation type="submission" date="2020-05" db="EMBL/GenBank/DDBJ databases">
        <title>Mycena genomes resolve the evolution of fungal bioluminescence.</title>
        <authorList>
            <person name="Tsai I.J."/>
        </authorList>
    </citation>
    <scope>NUCLEOTIDE SEQUENCE</scope>
    <source>
        <strain evidence="2">160909Yilan</strain>
    </source>
</reference>
<keyword evidence="1" id="KW-0732">Signal</keyword>
<organism evidence="2 3">
    <name type="scientific">Mycena sanguinolenta</name>
    <dbReference type="NCBI Taxonomy" id="230812"/>
    <lineage>
        <taxon>Eukaryota</taxon>
        <taxon>Fungi</taxon>
        <taxon>Dikarya</taxon>
        <taxon>Basidiomycota</taxon>
        <taxon>Agaricomycotina</taxon>
        <taxon>Agaricomycetes</taxon>
        <taxon>Agaricomycetidae</taxon>
        <taxon>Agaricales</taxon>
        <taxon>Marasmiineae</taxon>
        <taxon>Mycenaceae</taxon>
        <taxon>Mycena</taxon>
    </lineage>
</organism>
<evidence type="ECO:0000313" key="3">
    <source>
        <dbReference type="Proteomes" id="UP000623467"/>
    </source>
</evidence>
<comment type="caution">
    <text evidence="2">The sequence shown here is derived from an EMBL/GenBank/DDBJ whole genome shotgun (WGS) entry which is preliminary data.</text>
</comment>
<sequence>MSSFLQLLWEAPLVDAAEALGMFPPQPKDTPLQKAVLLRKMAPHLFPQPPSTAEQIAQEVRIDIEGIHCAHQPLAASRRERLEEAELRKKLQCEAIERQRRERSKEEILKFVEENRILILGIR</sequence>
<protein>
    <submittedName>
        <fullName evidence="2">Uncharacterized protein</fullName>
    </submittedName>
</protein>
<gene>
    <name evidence="2" type="ORF">MSAN_01039900</name>
</gene>
<dbReference type="AlphaFoldDB" id="A0A8H7D735"/>
<dbReference type="EMBL" id="JACAZH010000007">
    <property type="protein sequence ID" value="KAF7363820.1"/>
    <property type="molecule type" value="Genomic_DNA"/>
</dbReference>
<evidence type="ECO:0000256" key="1">
    <source>
        <dbReference type="SAM" id="SignalP"/>
    </source>
</evidence>
<evidence type="ECO:0000313" key="2">
    <source>
        <dbReference type="EMBL" id="KAF7363820.1"/>
    </source>
</evidence>
<feature type="chain" id="PRO_5034593188" evidence="1">
    <location>
        <begin position="20"/>
        <end position="123"/>
    </location>
</feature>
<dbReference type="OrthoDB" id="10421715at2759"/>
<accession>A0A8H7D735</accession>
<name>A0A8H7D735_9AGAR</name>
<proteinExistence type="predicted"/>
<dbReference type="Proteomes" id="UP000623467">
    <property type="component" value="Unassembled WGS sequence"/>
</dbReference>